<proteinExistence type="inferred from homology"/>
<reference evidence="18 19" key="1">
    <citation type="journal article" date="2017" name="Curr. Biol.">
        <title>The Evolution of Venom by Co-option of Single-Copy Genes.</title>
        <authorList>
            <person name="Martinson E.O."/>
            <person name="Mrinalini"/>
            <person name="Kelkar Y.D."/>
            <person name="Chang C.H."/>
            <person name="Werren J.H."/>
        </authorList>
    </citation>
    <scope>NUCLEOTIDE SEQUENCE [LARGE SCALE GENOMIC DNA]</scope>
    <source>
        <strain evidence="18 19">Alberta</strain>
        <tissue evidence="18">Whole body</tissue>
    </source>
</reference>
<keyword evidence="14" id="KW-0539">Nucleus</keyword>
<dbReference type="CDD" id="cd04087">
    <property type="entry name" value="PTPA"/>
    <property type="match status" value="1"/>
</dbReference>
<dbReference type="GO" id="GO:0000159">
    <property type="term" value="C:protein phosphatase type 2A complex"/>
    <property type="evidence" value="ECO:0007669"/>
    <property type="project" value="TreeGrafter"/>
</dbReference>
<keyword evidence="13 17" id="KW-0413">Isomerase</keyword>
<organism evidence="18 19">
    <name type="scientific">Trichomalopsis sarcophagae</name>
    <dbReference type="NCBI Taxonomy" id="543379"/>
    <lineage>
        <taxon>Eukaryota</taxon>
        <taxon>Metazoa</taxon>
        <taxon>Ecdysozoa</taxon>
        <taxon>Arthropoda</taxon>
        <taxon>Hexapoda</taxon>
        <taxon>Insecta</taxon>
        <taxon>Pterygota</taxon>
        <taxon>Neoptera</taxon>
        <taxon>Endopterygota</taxon>
        <taxon>Hymenoptera</taxon>
        <taxon>Apocrita</taxon>
        <taxon>Proctotrupomorpha</taxon>
        <taxon>Chalcidoidea</taxon>
        <taxon>Pteromalidae</taxon>
        <taxon>Pteromalinae</taxon>
        <taxon>Trichomalopsis</taxon>
    </lineage>
</organism>
<evidence type="ECO:0000256" key="12">
    <source>
        <dbReference type="ARBA" id="ARBA00023110"/>
    </source>
</evidence>
<dbReference type="GO" id="GO:0005737">
    <property type="term" value="C:cytoplasm"/>
    <property type="evidence" value="ECO:0007669"/>
    <property type="project" value="UniProtKB-SubCell"/>
</dbReference>
<keyword evidence="9" id="KW-0067">ATP-binding</keyword>
<evidence type="ECO:0000256" key="14">
    <source>
        <dbReference type="ARBA" id="ARBA00023242"/>
    </source>
</evidence>
<evidence type="ECO:0000256" key="8">
    <source>
        <dbReference type="ARBA" id="ARBA00022741"/>
    </source>
</evidence>
<dbReference type="EMBL" id="NNAY01003547">
    <property type="protein sequence ID" value="OXU19222.1"/>
    <property type="molecule type" value="Genomic_DNA"/>
</dbReference>
<sequence>MTSTATESSEFKLPLPPKEKFSIIIPADHEFVEPKKAVKGPNDMITWQKSEAYFEYFGFLMAINDAVKGKALDSVYPCSSAVDKVIEMLDKFDKWIDEIPPTDQPQRFGNKSFREWHERLHNSAVDELKQIIPEDLYRAIPEVVQYLLEGFGNATRIDYGTGHEMAFVMFLCAMFKIGVFEITDKTAVGVKLFVRYLEVARKLQLTYRMEPAGSHGVWSLDDYQFVPFIWGSAQLMGHHRIEPQHFVDHGIVDANSKQYMFLGCIEFISKVKTGPFAEHSNQLWNVSAVASWSKVNSGLIRMYKAEVLAKFPVIQHVLFGSLFSMKPVPDSMNFKIPRAPPSLTPSGAH</sequence>
<dbReference type="OrthoDB" id="16120at2759"/>
<dbReference type="STRING" id="543379.A0A232ELN5"/>
<protein>
    <recommendedName>
        <fullName evidence="15 17">Serine/threonine-protein phosphatase 2A activator</fullName>
        <ecNumber evidence="5 17">5.2.1.8</ecNumber>
    </recommendedName>
    <alternativeName>
        <fullName evidence="17">Phosphotyrosyl phosphatase activator</fullName>
    </alternativeName>
</protein>
<dbReference type="PANTHER" id="PTHR10012:SF0">
    <property type="entry name" value="SERINE_THREONINE-PROTEIN PHOSPHATASE 2A ACTIVATOR"/>
    <property type="match status" value="1"/>
</dbReference>
<comment type="similarity">
    <text evidence="4 17">Belongs to the PTPA-type PPIase family.</text>
</comment>
<dbReference type="InterPro" id="IPR043170">
    <property type="entry name" value="PTPA_C_lid"/>
</dbReference>
<dbReference type="EC" id="5.2.1.8" evidence="5 17"/>
<evidence type="ECO:0000256" key="16">
    <source>
        <dbReference type="ARBA" id="ARBA00054769"/>
    </source>
</evidence>
<dbReference type="GO" id="GO:0007052">
    <property type="term" value="P:mitotic spindle organization"/>
    <property type="evidence" value="ECO:0007669"/>
    <property type="project" value="TreeGrafter"/>
</dbReference>
<evidence type="ECO:0000313" key="18">
    <source>
        <dbReference type="EMBL" id="OXU19222.1"/>
    </source>
</evidence>
<dbReference type="Pfam" id="PF03095">
    <property type="entry name" value="PTPA"/>
    <property type="match status" value="1"/>
</dbReference>
<dbReference type="GO" id="GO:0005524">
    <property type="term" value="F:ATP binding"/>
    <property type="evidence" value="ECO:0007669"/>
    <property type="project" value="UniProtKB-KW"/>
</dbReference>
<dbReference type="AlphaFoldDB" id="A0A232ELN5"/>
<evidence type="ECO:0000256" key="17">
    <source>
        <dbReference type="RuleBase" id="RU361210"/>
    </source>
</evidence>
<keyword evidence="8" id="KW-0547">Nucleotide-binding</keyword>
<name>A0A232ELN5_9HYME</name>
<dbReference type="PANTHER" id="PTHR10012">
    <property type="entry name" value="SERINE/THREONINE-PROTEIN PHOSPHATASE 2A REGULATORY SUBUNIT B"/>
    <property type="match status" value="1"/>
</dbReference>
<dbReference type="GO" id="GO:0005634">
    <property type="term" value="C:nucleus"/>
    <property type="evidence" value="ECO:0007669"/>
    <property type="project" value="UniProtKB-SubCell"/>
</dbReference>
<evidence type="ECO:0000256" key="4">
    <source>
        <dbReference type="ARBA" id="ARBA00011019"/>
    </source>
</evidence>
<evidence type="ECO:0000256" key="2">
    <source>
        <dbReference type="ARBA" id="ARBA00004123"/>
    </source>
</evidence>
<keyword evidence="10" id="KW-0460">Magnesium</keyword>
<gene>
    <name evidence="18" type="ORF">TSAR_001454</name>
</gene>
<evidence type="ECO:0000256" key="1">
    <source>
        <dbReference type="ARBA" id="ARBA00000971"/>
    </source>
</evidence>
<dbReference type="InterPro" id="IPR037218">
    <property type="entry name" value="PTPA_sf"/>
</dbReference>
<dbReference type="Proteomes" id="UP000215335">
    <property type="component" value="Unassembled WGS sequence"/>
</dbReference>
<evidence type="ECO:0000313" key="19">
    <source>
        <dbReference type="Proteomes" id="UP000215335"/>
    </source>
</evidence>
<evidence type="ECO:0000256" key="5">
    <source>
        <dbReference type="ARBA" id="ARBA00013194"/>
    </source>
</evidence>
<keyword evidence="7" id="KW-0479">Metal-binding</keyword>
<dbReference type="SUPFAM" id="SSF140984">
    <property type="entry name" value="PTPA-like"/>
    <property type="match status" value="1"/>
</dbReference>
<accession>A0A232ELN5</accession>
<evidence type="ECO:0000256" key="6">
    <source>
        <dbReference type="ARBA" id="ARBA00022490"/>
    </source>
</evidence>
<comment type="subcellular location">
    <subcellularLocation>
        <location evidence="3 17">Cytoplasm</location>
    </subcellularLocation>
    <subcellularLocation>
        <location evidence="2">Nucleus</location>
    </subcellularLocation>
</comment>
<keyword evidence="12 17" id="KW-0697">Rotamase</keyword>
<dbReference type="GO" id="GO:0008160">
    <property type="term" value="F:protein tyrosine phosphatase activator activity"/>
    <property type="evidence" value="ECO:0007669"/>
    <property type="project" value="TreeGrafter"/>
</dbReference>
<evidence type="ECO:0000256" key="15">
    <source>
        <dbReference type="ARBA" id="ARBA00044786"/>
    </source>
</evidence>
<evidence type="ECO:0000256" key="11">
    <source>
        <dbReference type="ARBA" id="ARBA00022990"/>
    </source>
</evidence>
<keyword evidence="11" id="KW-0007">Acetylation</keyword>
<evidence type="ECO:0000256" key="3">
    <source>
        <dbReference type="ARBA" id="ARBA00004496"/>
    </source>
</evidence>
<dbReference type="FunFam" id="1.20.120.1150:FF:000001">
    <property type="entry name" value="Serine/threonine-protein phosphatase 2A activator"/>
    <property type="match status" value="1"/>
</dbReference>
<dbReference type="GO" id="GO:0046872">
    <property type="term" value="F:metal ion binding"/>
    <property type="evidence" value="ECO:0007669"/>
    <property type="project" value="UniProtKB-KW"/>
</dbReference>
<comment type="catalytic activity">
    <reaction evidence="1 17">
        <text>[protein]-peptidylproline (omega=180) = [protein]-peptidylproline (omega=0)</text>
        <dbReference type="Rhea" id="RHEA:16237"/>
        <dbReference type="Rhea" id="RHEA-COMP:10747"/>
        <dbReference type="Rhea" id="RHEA-COMP:10748"/>
        <dbReference type="ChEBI" id="CHEBI:83833"/>
        <dbReference type="ChEBI" id="CHEBI:83834"/>
        <dbReference type="EC" id="5.2.1.8"/>
    </reaction>
</comment>
<dbReference type="PIRSF" id="PIRSF016325">
    <property type="entry name" value="Phstyr_phstse_ac"/>
    <property type="match status" value="1"/>
</dbReference>
<evidence type="ECO:0000256" key="7">
    <source>
        <dbReference type="ARBA" id="ARBA00022723"/>
    </source>
</evidence>
<dbReference type="InterPro" id="IPR004327">
    <property type="entry name" value="Phstyr_phstse_ac"/>
</dbReference>
<comment type="function">
    <text evidence="16">PPIases accelerate the folding of proteins. It catalyzes the cis-trans isomerization of proline imidic peptide bonds in oligopeptides. Acts as a regulatory subunit for serine/threonine-protein phosphatase 2A (PP2A). Modulates PP2A activity or substrate specificity, probably by inducing a conformational change in the catalytic subunit, a proposed direct target of the PPIase. Can reactivate inactive phosphatase PP2A-phosphatase methylesterase complexes (PP2A(i)) in presence of ATP and Mg(2+). Reversibly stimulates the variable phosphotyrosyl phosphatase activity of PP2A core heterodimer PP2A(D) in presence of ATP and Mg(2+) (in vitro). The phosphotyrosyl phosphatase activity is dependent of an ATPase activity of the PP2A(D):PPP2R4 complex. Is involved in apoptosis; the function appears to be independent from PP2A.</text>
</comment>
<dbReference type="GO" id="GO:0003755">
    <property type="term" value="F:peptidyl-prolyl cis-trans isomerase activity"/>
    <property type="evidence" value="ECO:0007669"/>
    <property type="project" value="UniProtKB-KW"/>
</dbReference>
<comment type="caution">
    <text evidence="18">The sequence shown here is derived from an EMBL/GenBank/DDBJ whole genome shotgun (WGS) entry which is preliminary data.</text>
</comment>
<evidence type="ECO:0000256" key="10">
    <source>
        <dbReference type="ARBA" id="ARBA00022842"/>
    </source>
</evidence>
<dbReference type="Gene3D" id="1.20.120.1150">
    <property type="match status" value="1"/>
</dbReference>
<evidence type="ECO:0000256" key="9">
    <source>
        <dbReference type="ARBA" id="ARBA00022840"/>
    </source>
</evidence>
<keyword evidence="6 17" id="KW-0963">Cytoplasm</keyword>
<evidence type="ECO:0000256" key="13">
    <source>
        <dbReference type="ARBA" id="ARBA00023235"/>
    </source>
</evidence>
<keyword evidence="19" id="KW-1185">Reference proteome</keyword>